<dbReference type="EMBL" id="BMOO01000003">
    <property type="protein sequence ID" value="GGM66533.1"/>
    <property type="molecule type" value="Genomic_DNA"/>
</dbReference>
<dbReference type="Proteomes" id="UP000765891">
    <property type="component" value="Unassembled WGS sequence"/>
</dbReference>
<dbReference type="OrthoDB" id="311765at2157"/>
<evidence type="ECO:0000259" key="5">
    <source>
        <dbReference type="Pfam" id="PF26591"/>
    </source>
</evidence>
<keyword evidence="8" id="KW-1185">Reference proteome</keyword>
<keyword evidence="2" id="KW-0812">Transmembrane</keyword>
<organism evidence="6 8">
    <name type="scientific">Halarchaeum rubridurum</name>
    <dbReference type="NCBI Taxonomy" id="489911"/>
    <lineage>
        <taxon>Archaea</taxon>
        <taxon>Methanobacteriati</taxon>
        <taxon>Methanobacteriota</taxon>
        <taxon>Stenosarchaea group</taxon>
        <taxon>Halobacteria</taxon>
        <taxon>Halobacteriales</taxon>
        <taxon>Halobacteriaceae</taxon>
    </lineage>
</organism>
<dbReference type="RefSeq" id="WP_188871646.1">
    <property type="nucleotide sequence ID" value="NZ_BMOO01000003.1"/>
</dbReference>
<dbReference type="Pfam" id="PF26591">
    <property type="entry name" value="DUF8186_C"/>
    <property type="match status" value="1"/>
</dbReference>
<dbReference type="InterPro" id="IPR058499">
    <property type="entry name" value="DUF8186"/>
</dbReference>
<accession>A0A830FVY6</accession>
<gene>
    <name evidence="6" type="ORF">GCM10009017_15790</name>
    <name evidence="7" type="ORF">J2752_000156</name>
</gene>
<dbReference type="AlphaFoldDB" id="A0A830FVY6"/>
<dbReference type="InterPro" id="IPR058911">
    <property type="entry name" value="DUF8186_C"/>
</dbReference>
<evidence type="ECO:0000259" key="3">
    <source>
        <dbReference type="Pfam" id="PF26589"/>
    </source>
</evidence>
<evidence type="ECO:0000313" key="8">
    <source>
        <dbReference type="Proteomes" id="UP000614609"/>
    </source>
</evidence>
<name>A0A830FVY6_9EURY</name>
<sequence length="561" mass="60285">MRLLNARSGSLLALCLVGLAVSTTQSLAQPPTEPEHGLDAETFGTLWSGDADSETNASDAAALAHIVALTDVPFDSPPSAVEQWNRGDHAEYPRTNSETVIVPHGVGQVDRRNIKDAFVSIFAVQPSTRALRSDDDHPLYVGARGQVLAVVDYRVREMGYDIVRGHDVPWRLCEDRVVAVRLLVDGEEVDRAYRTSRPTLSFAGLAGETGTEHTLTVEALLRTTLSDDIRHPHCRHAPVSAWPDGGFASGATADDDLTTEWLVVRDSVVVTTYDPAVPVSRAVRSDGEESIAITTTRPWLTASLGETTVQSRWRLYTARDPRWDRLDVLGDSSHASLASPAQPLQIYAFPSRSTPRLPTAREVGTTLVEPPTLPEHLDLPVATEPYPRHPTVVAHVSTPSDADVFVTGLVRGSNATIDPTEVEEVAVHDTALTLAVDDANAASVTLTATLRDATTGEPIRTDDVGTLSVAGQDVETNASGVATVTIPRPPGAVTARFDPAPWWTADTAFAASSDTVYVRGTKLSLMATLFELALPAGAFLFAAFVVDRATGLRVWPPWRGL</sequence>
<protein>
    <submittedName>
        <fullName evidence="6">Uncharacterized protein</fullName>
    </submittedName>
</protein>
<feature type="domain" description="DUF8186" evidence="3">
    <location>
        <begin position="91"/>
        <end position="273"/>
    </location>
</feature>
<dbReference type="EMBL" id="JAGGKO010000001">
    <property type="protein sequence ID" value="MBP1953275.1"/>
    <property type="molecule type" value="Genomic_DNA"/>
</dbReference>
<reference evidence="6" key="2">
    <citation type="submission" date="2020-09" db="EMBL/GenBank/DDBJ databases">
        <authorList>
            <person name="Sun Q."/>
            <person name="Ohkuma M."/>
        </authorList>
    </citation>
    <scope>NUCLEOTIDE SEQUENCE</scope>
    <source>
        <strain evidence="6">JCM 16108</strain>
    </source>
</reference>
<feature type="domain" description="DUF8186" evidence="4">
    <location>
        <begin position="278"/>
        <end position="417"/>
    </location>
</feature>
<comment type="caution">
    <text evidence="6">The sequence shown here is derived from an EMBL/GenBank/DDBJ whole genome shotgun (WGS) entry which is preliminary data.</text>
</comment>
<evidence type="ECO:0000256" key="1">
    <source>
        <dbReference type="SAM" id="MobiDB-lite"/>
    </source>
</evidence>
<dbReference type="Proteomes" id="UP000614609">
    <property type="component" value="Unassembled WGS sequence"/>
</dbReference>
<feature type="transmembrane region" description="Helical" evidence="2">
    <location>
        <begin position="523"/>
        <end position="546"/>
    </location>
</feature>
<feature type="domain" description="DUF8186" evidence="5">
    <location>
        <begin position="427"/>
        <end position="516"/>
    </location>
</feature>
<evidence type="ECO:0000313" key="6">
    <source>
        <dbReference type="EMBL" id="GGM66533.1"/>
    </source>
</evidence>
<reference evidence="7" key="3">
    <citation type="submission" date="2021-03" db="EMBL/GenBank/DDBJ databases">
        <title>Genomic Encyclopedia of Type Strains, Phase IV (KMG-IV): sequencing the most valuable type-strain genomes for metagenomic binning, comparative biology and taxonomic classification.</title>
        <authorList>
            <person name="Goeker M."/>
        </authorList>
    </citation>
    <scope>NUCLEOTIDE SEQUENCE</scope>
    <source>
        <strain evidence="7">DSM 22443</strain>
    </source>
</reference>
<evidence type="ECO:0000259" key="4">
    <source>
        <dbReference type="Pfam" id="PF26590"/>
    </source>
</evidence>
<proteinExistence type="predicted"/>
<dbReference type="InterPro" id="IPR058910">
    <property type="entry name" value="DUF8186_M"/>
</dbReference>
<keyword evidence="2" id="KW-1133">Transmembrane helix</keyword>
<reference evidence="6" key="1">
    <citation type="journal article" date="2014" name="Int. J. Syst. Evol. Microbiol.">
        <title>Complete genome sequence of Corynebacterium casei LMG S-19264T (=DSM 44701T), isolated from a smear-ripened cheese.</title>
        <authorList>
            <consortium name="US DOE Joint Genome Institute (JGI-PGF)"/>
            <person name="Walter F."/>
            <person name="Albersmeier A."/>
            <person name="Kalinowski J."/>
            <person name="Ruckert C."/>
        </authorList>
    </citation>
    <scope>NUCLEOTIDE SEQUENCE</scope>
    <source>
        <strain evidence="6">JCM 16108</strain>
    </source>
</reference>
<dbReference type="Pfam" id="PF26590">
    <property type="entry name" value="DUF8186_M"/>
    <property type="match status" value="1"/>
</dbReference>
<evidence type="ECO:0000313" key="7">
    <source>
        <dbReference type="EMBL" id="MBP1953275.1"/>
    </source>
</evidence>
<dbReference type="Pfam" id="PF26589">
    <property type="entry name" value="DUF8186"/>
    <property type="match status" value="1"/>
</dbReference>
<evidence type="ECO:0000256" key="2">
    <source>
        <dbReference type="SAM" id="Phobius"/>
    </source>
</evidence>
<feature type="region of interest" description="Disordered" evidence="1">
    <location>
        <begin position="27"/>
        <end position="51"/>
    </location>
</feature>
<keyword evidence="2" id="KW-0472">Membrane</keyword>